<dbReference type="Proteomes" id="UP000608024">
    <property type="component" value="Unassembled WGS sequence"/>
</dbReference>
<feature type="domain" description="Transposase IS110-like N-terminal" evidence="2">
    <location>
        <begin position="11"/>
        <end position="50"/>
    </location>
</feature>
<reference evidence="3" key="1">
    <citation type="journal article" date="2014" name="Int. J. Syst. Evol. Microbiol.">
        <title>Complete genome sequence of Corynebacterium casei LMG S-19264T (=DSM 44701T), isolated from a smear-ripened cheese.</title>
        <authorList>
            <consortium name="US DOE Joint Genome Institute (JGI-PGF)"/>
            <person name="Walter F."/>
            <person name="Albersmeier A."/>
            <person name="Kalinowski J."/>
            <person name="Ruckert C."/>
        </authorList>
    </citation>
    <scope>NUCLEOTIDE SEQUENCE</scope>
    <source>
        <strain evidence="3">JCM 4784</strain>
    </source>
</reference>
<dbReference type="EMBL" id="BNBT01000037">
    <property type="protein sequence ID" value="GHE59071.1"/>
    <property type="molecule type" value="Genomic_DNA"/>
</dbReference>
<gene>
    <name evidence="3" type="ORF">GCM10018785_30410</name>
</gene>
<comment type="caution">
    <text evidence="3">The sequence shown here is derived from an EMBL/GenBank/DDBJ whole genome shotgun (WGS) entry which is preliminary data.</text>
</comment>
<evidence type="ECO:0000313" key="4">
    <source>
        <dbReference type="Proteomes" id="UP000608024"/>
    </source>
</evidence>
<sequence>MIDTGDIDVFLGLDVGKGEHHATAVTPAGKKAFDKRMPNTEPKLRELFANSRPSTGRYLSWSTSRPRSGPCRWRSPGTWAARSPTCRA</sequence>
<keyword evidence="4" id="KW-1185">Reference proteome</keyword>
<dbReference type="AlphaFoldDB" id="A0A919DL53"/>
<organism evidence="3 4">
    <name type="scientific">Streptomyces longispororuber</name>
    <dbReference type="NCBI Taxonomy" id="68230"/>
    <lineage>
        <taxon>Bacteria</taxon>
        <taxon>Bacillati</taxon>
        <taxon>Actinomycetota</taxon>
        <taxon>Actinomycetes</taxon>
        <taxon>Kitasatosporales</taxon>
        <taxon>Streptomycetaceae</taxon>
        <taxon>Streptomyces</taxon>
    </lineage>
</organism>
<accession>A0A919DL53</accession>
<dbReference type="GO" id="GO:0006313">
    <property type="term" value="P:DNA transposition"/>
    <property type="evidence" value="ECO:0007669"/>
    <property type="project" value="InterPro"/>
</dbReference>
<protein>
    <recommendedName>
        <fullName evidence="2">Transposase IS110-like N-terminal domain-containing protein</fullName>
    </recommendedName>
</protein>
<evidence type="ECO:0000256" key="1">
    <source>
        <dbReference type="SAM" id="MobiDB-lite"/>
    </source>
</evidence>
<evidence type="ECO:0000259" key="2">
    <source>
        <dbReference type="Pfam" id="PF01548"/>
    </source>
</evidence>
<dbReference type="Pfam" id="PF01548">
    <property type="entry name" value="DEDD_Tnp_IS110"/>
    <property type="match status" value="1"/>
</dbReference>
<feature type="region of interest" description="Disordered" evidence="1">
    <location>
        <begin position="58"/>
        <end position="88"/>
    </location>
</feature>
<dbReference type="GO" id="GO:0004803">
    <property type="term" value="F:transposase activity"/>
    <property type="evidence" value="ECO:0007669"/>
    <property type="project" value="InterPro"/>
</dbReference>
<name>A0A919DL53_9ACTN</name>
<reference evidence="3" key="2">
    <citation type="submission" date="2020-09" db="EMBL/GenBank/DDBJ databases">
        <authorList>
            <person name="Sun Q."/>
            <person name="Ohkuma M."/>
        </authorList>
    </citation>
    <scope>NUCLEOTIDE SEQUENCE</scope>
    <source>
        <strain evidence="3">JCM 4784</strain>
    </source>
</reference>
<dbReference type="InterPro" id="IPR002525">
    <property type="entry name" value="Transp_IS110-like_N"/>
</dbReference>
<dbReference type="GO" id="GO:0003677">
    <property type="term" value="F:DNA binding"/>
    <property type="evidence" value="ECO:0007669"/>
    <property type="project" value="InterPro"/>
</dbReference>
<evidence type="ECO:0000313" key="3">
    <source>
        <dbReference type="EMBL" id="GHE59071.1"/>
    </source>
</evidence>
<proteinExistence type="predicted"/>